<gene>
    <name evidence="2" type="ORF">EV184_113155</name>
    <name evidence="1" type="ORF">SAMCFNEI73_Ch3174</name>
</gene>
<dbReference type="Proteomes" id="UP000182306">
    <property type="component" value="Chromosome"/>
</dbReference>
<dbReference type="KEGG" id="same:SAMCFNEI73_Ch3174"/>
<organism evidence="1 3">
    <name type="scientific">Sinorhizobium americanum</name>
    <dbReference type="NCBI Taxonomy" id="194963"/>
    <lineage>
        <taxon>Bacteria</taxon>
        <taxon>Pseudomonadati</taxon>
        <taxon>Pseudomonadota</taxon>
        <taxon>Alphaproteobacteria</taxon>
        <taxon>Hyphomicrobiales</taxon>
        <taxon>Rhizobiaceae</taxon>
        <taxon>Sinorhizobium/Ensifer group</taxon>
        <taxon>Sinorhizobium</taxon>
    </lineage>
</organism>
<proteinExistence type="predicted"/>
<sequence>MPVLVAPASPISRQSSLFAAAVERLRLRWAIEAHWKLVLDRGDPHLIRDGGLADIEFSPAGWWPDPVRHSHWML</sequence>
<name>A0A1L3LQR5_9HYPH</name>
<reference evidence="2 4" key="2">
    <citation type="submission" date="2019-03" db="EMBL/GenBank/DDBJ databases">
        <title>Genomic Encyclopedia of Type Strains, Phase IV (KMG-V): Genome sequencing to study the core and pangenomes of soil and plant-associated prokaryotes.</title>
        <authorList>
            <person name="Whitman W."/>
        </authorList>
    </citation>
    <scope>NUCLEOTIDE SEQUENCE [LARGE SCALE GENOMIC DNA]</scope>
    <source>
        <strain evidence="2 4">23C40</strain>
    </source>
</reference>
<dbReference type="Proteomes" id="UP000295043">
    <property type="component" value="Unassembled WGS sequence"/>
</dbReference>
<keyword evidence="3" id="KW-1185">Reference proteome</keyword>
<dbReference type="EMBL" id="CP013107">
    <property type="protein sequence ID" value="APG92438.1"/>
    <property type="molecule type" value="Genomic_DNA"/>
</dbReference>
<protein>
    <submittedName>
        <fullName evidence="1">Uncharacterized protein</fullName>
    </submittedName>
</protein>
<dbReference type="RefSeq" id="WP_064254027.1">
    <property type="nucleotide sequence ID" value="NZ_SLVU01000013.1"/>
</dbReference>
<accession>A0A1L3LQR5</accession>
<evidence type="ECO:0000313" key="2">
    <source>
        <dbReference type="EMBL" id="TCN28524.1"/>
    </source>
</evidence>
<dbReference type="EMBL" id="SLVU01000013">
    <property type="protein sequence ID" value="TCN28524.1"/>
    <property type="molecule type" value="Genomic_DNA"/>
</dbReference>
<evidence type="ECO:0000313" key="4">
    <source>
        <dbReference type="Proteomes" id="UP000295043"/>
    </source>
</evidence>
<evidence type="ECO:0000313" key="1">
    <source>
        <dbReference type="EMBL" id="APG92438.1"/>
    </source>
</evidence>
<dbReference type="AlphaFoldDB" id="A0A1L3LQR5"/>
<evidence type="ECO:0000313" key="3">
    <source>
        <dbReference type="Proteomes" id="UP000182306"/>
    </source>
</evidence>
<reference evidence="1 3" key="1">
    <citation type="submission" date="2015-10" db="EMBL/GenBank/DDBJ databases">
        <title>Genomic differences between typical nodule nitrogen-fixing rhizobial strains and those coming from bean seeds.</title>
        <authorList>
            <person name="Peralta H."/>
            <person name="Aguilar-Vera A."/>
            <person name="Diaz R."/>
            <person name="Mora Y."/>
            <person name="Martinez-Batallar G."/>
            <person name="Salazar E."/>
            <person name="Vargas-Lagunas C."/>
            <person name="Encarnacion S."/>
            <person name="Girard L."/>
            <person name="Mora J."/>
        </authorList>
    </citation>
    <scope>NUCLEOTIDE SEQUENCE [LARGE SCALE GENOMIC DNA]</scope>
    <source>
        <strain evidence="1 3">CFNEI 73</strain>
    </source>
</reference>